<keyword evidence="6" id="KW-0677">Repeat</keyword>
<gene>
    <name evidence="11" type="ORF">TcWFU_000856</name>
</gene>
<comment type="similarity">
    <text evidence="2">Belongs to the WD repeat EIF2A family.</text>
</comment>
<dbReference type="SUPFAM" id="SSF82171">
    <property type="entry name" value="DPP6 N-terminal domain-like"/>
    <property type="match status" value="1"/>
</dbReference>
<evidence type="ECO:0000256" key="9">
    <source>
        <dbReference type="SAM" id="MobiDB-lite"/>
    </source>
</evidence>
<evidence type="ECO:0000256" key="8">
    <source>
        <dbReference type="ARBA" id="ARBA00022917"/>
    </source>
</evidence>
<comment type="function">
    <text evidence="1">Functions in the early steps of protein synthesis of a small number of specific mRNAs. Acts by directing the binding of methionyl-tRNAi to 40S ribosomal subunits. In contrast to the eIF-2 complex, it binds methionyl-tRNAi to 40S subunits in a codon-dependent manner, whereas the eIF-2 complex binds methionyl-tRNAi to 40S subunits in a GTP-dependent manner.</text>
</comment>
<evidence type="ECO:0000256" key="4">
    <source>
        <dbReference type="ARBA" id="ARBA00022540"/>
    </source>
</evidence>
<accession>A0ABR4Q5B8</accession>
<sequence>MTNSGIITNTSDGIRFFNFSATDGLKIIKKESENAARAICYTPDGSVLAISDGGRISVRRGDDNVEFASINHGDISKLVISPDAKYVCTFAPFRKTPEHPEGRPNLHVFEVASDRMIDSRVHTLSETWRPQWSLDSNLCVRVWQGEIQFYIDNNLDVKPAKRLTLKGMRHCSLSKSSRNRNLAVYTPGQKSTPATVYIYAWRNGDCVPVANKSFFRADTVSFHWSDIGTSLLVLASTKVSENSYYGEQMLHFLTTTKSGDSASVPMPRSGPIHQVLWRPSTGSHDRPSDEQFVVCQGSLPSSVLVFNIKCEKLHSLGTGPWNQVYFNPQGSLLLAGGFGSLDGSVAVWDYKSQRRICEFSARNTTYLTWLPDGEHIITATTTPRLRIDNGWTVWHFTGRPLAHEAVEKRANPRPATVDLPAATEHELYQVLPRPFSPDQLPPPPALPAGRGADGKSTVQLPAVRLEKPKAYVPPSLRNRSATATHAANVASGRPNRDLRSAAHLTFTSDFDATAAASRGPIGGVAIETGSSKQGGKKNKKGGSGGGENQGAEVSQASPNQKQIKFLKKKLAEIERLKVLQKTTKLQNTQLEKIAREESLRRELEQLELCK</sequence>
<dbReference type="GO" id="GO:0003743">
    <property type="term" value="F:translation initiation factor activity"/>
    <property type="evidence" value="ECO:0007669"/>
    <property type="project" value="UniProtKB-KW"/>
</dbReference>
<evidence type="ECO:0000256" key="3">
    <source>
        <dbReference type="ARBA" id="ARBA00013819"/>
    </source>
</evidence>
<dbReference type="InterPro" id="IPR015943">
    <property type="entry name" value="WD40/YVTN_repeat-like_dom_sf"/>
</dbReference>
<reference evidence="11 12" key="1">
    <citation type="journal article" date="2022" name="Front. Cell. Infect. Microbiol.">
        <title>The Genomes of Two Strains of Taenia crassiceps the Animal Model for the Study of Human Cysticercosis.</title>
        <authorList>
            <person name="Bobes R.J."/>
            <person name="Estrada K."/>
            <person name="Rios-Valencia D.G."/>
            <person name="Calderon-Gallegos A."/>
            <person name="de la Torre P."/>
            <person name="Carrero J.C."/>
            <person name="Sanchez-Flores A."/>
            <person name="Laclette J.P."/>
        </authorList>
    </citation>
    <scope>NUCLEOTIDE SEQUENCE [LARGE SCALE GENOMIC DNA]</scope>
    <source>
        <strain evidence="11">WFUcys</strain>
    </source>
</reference>
<evidence type="ECO:0000259" key="10">
    <source>
        <dbReference type="Pfam" id="PF08662"/>
    </source>
</evidence>
<evidence type="ECO:0000256" key="1">
    <source>
        <dbReference type="ARBA" id="ARBA00003993"/>
    </source>
</evidence>
<feature type="region of interest" description="Disordered" evidence="9">
    <location>
        <begin position="433"/>
        <end position="496"/>
    </location>
</feature>
<evidence type="ECO:0000256" key="7">
    <source>
        <dbReference type="ARBA" id="ARBA00022845"/>
    </source>
</evidence>
<feature type="region of interest" description="Disordered" evidence="9">
    <location>
        <begin position="521"/>
        <end position="560"/>
    </location>
</feature>
<evidence type="ECO:0000256" key="2">
    <source>
        <dbReference type="ARBA" id="ARBA00009573"/>
    </source>
</evidence>
<evidence type="ECO:0000313" key="12">
    <source>
        <dbReference type="Proteomes" id="UP001651158"/>
    </source>
</evidence>
<organism evidence="11 12">
    <name type="scientific">Taenia crassiceps</name>
    <dbReference type="NCBI Taxonomy" id="6207"/>
    <lineage>
        <taxon>Eukaryota</taxon>
        <taxon>Metazoa</taxon>
        <taxon>Spiralia</taxon>
        <taxon>Lophotrochozoa</taxon>
        <taxon>Platyhelminthes</taxon>
        <taxon>Cestoda</taxon>
        <taxon>Eucestoda</taxon>
        <taxon>Cyclophyllidea</taxon>
        <taxon>Taeniidae</taxon>
        <taxon>Taenia</taxon>
    </lineage>
</organism>
<keyword evidence="7" id="KW-0810">Translation regulation</keyword>
<protein>
    <recommendedName>
        <fullName evidence="3">Eukaryotic translation initiation factor 2A</fullName>
    </recommendedName>
</protein>
<dbReference type="EMBL" id="JAKROA010000011">
    <property type="protein sequence ID" value="KAL5104590.1"/>
    <property type="molecule type" value="Genomic_DNA"/>
</dbReference>
<evidence type="ECO:0000256" key="6">
    <source>
        <dbReference type="ARBA" id="ARBA00022737"/>
    </source>
</evidence>
<dbReference type="PANTHER" id="PTHR13227:SF0">
    <property type="entry name" value="EUKARYOTIC TRANSLATION INITIATION FACTOR 2A"/>
    <property type="match status" value="1"/>
</dbReference>
<dbReference type="InterPro" id="IPR013979">
    <property type="entry name" value="TIF_beta_prop-like"/>
</dbReference>
<evidence type="ECO:0000313" key="11">
    <source>
        <dbReference type="EMBL" id="KAL5104590.1"/>
    </source>
</evidence>
<proteinExistence type="inferred from homology"/>
<keyword evidence="5" id="KW-0853">WD repeat</keyword>
<dbReference type="PANTHER" id="PTHR13227">
    <property type="entry name" value="EUKARYOTIC TRANSLATION INITIATION FACTOR 2A"/>
    <property type="match status" value="1"/>
</dbReference>
<dbReference type="InterPro" id="IPR011387">
    <property type="entry name" value="TIF2A"/>
</dbReference>
<keyword evidence="12" id="KW-1185">Reference proteome</keyword>
<comment type="caution">
    <text evidence="11">The sequence shown here is derived from an EMBL/GenBank/DDBJ whole genome shotgun (WGS) entry which is preliminary data.</text>
</comment>
<evidence type="ECO:0000256" key="5">
    <source>
        <dbReference type="ARBA" id="ARBA00022574"/>
    </source>
</evidence>
<dbReference type="Gene3D" id="2.130.10.10">
    <property type="entry name" value="YVTN repeat-like/Quinoprotein amine dehydrogenase"/>
    <property type="match status" value="1"/>
</dbReference>
<name>A0ABR4Q5B8_9CEST</name>
<dbReference type="Pfam" id="PF08662">
    <property type="entry name" value="eIF2A"/>
    <property type="match status" value="1"/>
</dbReference>
<keyword evidence="8" id="KW-0648">Protein biosynthesis</keyword>
<keyword evidence="4 11" id="KW-0396">Initiation factor</keyword>
<feature type="compositionally biased region" description="Polar residues" evidence="9">
    <location>
        <begin position="551"/>
        <end position="560"/>
    </location>
</feature>
<feature type="domain" description="Translation initiation factor beta propellor-like" evidence="10">
    <location>
        <begin position="212"/>
        <end position="407"/>
    </location>
</feature>
<dbReference type="Proteomes" id="UP001651158">
    <property type="component" value="Unassembled WGS sequence"/>
</dbReference>